<dbReference type="EMBL" id="LKEB01000018">
    <property type="protein sequence ID" value="ROW13680.1"/>
    <property type="molecule type" value="Genomic_DNA"/>
</dbReference>
<comment type="caution">
    <text evidence="3">The sequence shown here is derived from an EMBL/GenBank/DDBJ whole genome shotgun (WGS) entry which is preliminary data.</text>
</comment>
<evidence type="ECO:0000256" key="2">
    <source>
        <dbReference type="SAM" id="Phobius"/>
    </source>
</evidence>
<evidence type="ECO:0000313" key="4">
    <source>
        <dbReference type="Proteomes" id="UP000285146"/>
    </source>
</evidence>
<feature type="compositionally biased region" description="Polar residues" evidence="1">
    <location>
        <begin position="143"/>
        <end position="153"/>
    </location>
</feature>
<dbReference type="PANTHER" id="PTHR37544">
    <property type="entry name" value="SPRAY-RELATED"/>
    <property type="match status" value="1"/>
</dbReference>
<feature type="transmembrane region" description="Helical" evidence="2">
    <location>
        <begin position="203"/>
        <end position="225"/>
    </location>
</feature>
<dbReference type="InParanoid" id="A0A423XCH3"/>
<feature type="transmembrane region" description="Helical" evidence="2">
    <location>
        <begin position="315"/>
        <end position="336"/>
    </location>
</feature>
<name>A0A423XCH3_9PEZI</name>
<dbReference type="OrthoDB" id="3057599at2759"/>
<feature type="region of interest" description="Disordered" evidence="1">
    <location>
        <begin position="1"/>
        <end position="20"/>
    </location>
</feature>
<evidence type="ECO:0000256" key="1">
    <source>
        <dbReference type="SAM" id="MobiDB-lite"/>
    </source>
</evidence>
<dbReference type="InterPro" id="IPR021840">
    <property type="entry name" value="DUF3433"/>
</dbReference>
<dbReference type="PANTHER" id="PTHR37544:SF1">
    <property type="entry name" value="PHOSPHORIBOSYLAMINOIMIDAZOLE-SUCCINOCARBOXAMIDE SYNTHASE"/>
    <property type="match status" value="1"/>
</dbReference>
<protein>
    <recommendedName>
        <fullName evidence="5">Phosphoribosylaminoimidazole-succinocarboxamide synthase</fullName>
    </recommendedName>
</protein>
<keyword evidence="4" id="KW-1185">Reference proteome</keyword>
<feature type="region of interest" description="Disordered" evidence="1">
    <location>
        <begin position="78"/>
        <end position="177"/>
    </location>
</feature>
<feature type="transmembrane region" description="Helical" evidence="2">
    <location>
        <begin position="666"/>
        <end position="687"/>
    </location>
</feature>
<feature type="compositionally biased region" description="Basic and acidic residues" evidence="1">
    <location>
        <begin position="92"/>
        <end position="106"/>
    </location>
</feature>
<keyword evidence="2" id="KW-0472">Membrane</keyword>
<dbReference type="STRING" id="1230097.A0A423XCH3"/>
<keyword evidence="2" id="KW-0812">Transmembrane</keyword>
<dbReference type="Proteomes" id="UP000285146">
    <property type="component" value="Unassembled WGS sequence"/>
</dbReference>
<gene>
    <name evidence="3" type="ORF">VPNG_04578</name>
</gene>
<dbReference type="Pfam" id="PF11915">
    <property type="entry name" value="DUF3433"/>
    <property type="match status" value="2"/>
</dbReference>
<proteinExistence type="predicted"/>
<feature type="transmembrane region" description="Helical" evidence="2">
    <location>
        <begin position="348"/>
        <end position="371"/>
    </location>
</feature>
<organism evidence="3 4">
    <name type="scientific">Cytospora leucostoma</name>
    <dbReference type="NCBI Taxonomy" id="1230097"/>
    <lineage>
        <taxon>Eukaryota</taxon>
        <taxon>Fungi</taxon>
        <taxon>Dikarya</taxon>
        <taxon>Ascomycota</taxon>
        <taxon>Pezizomycotina</taxon>
        <taxon>Sordariomycetes</taxon>
        <taxon>Sordariomycetidae</taxon>
        <taxon>Diaporthales</taxon>
        <taxon>Cytosporaceae</taxon>
        <taxon>Cytospora</taxon>
    </lineage>
</organism>
<sequence>MANQTDQAPRSPPQQQYTPEQLQAIAAAESSRAHAPIPMATRPMEEFRDPLALEAARVTPGIDDTPYIQYAIEQLTREREARLSEPSSFGSDRPRYAPDEDPDYYRRRNAPITSQPAAARPHDLARQHEEQRTPLLAEPDTQRPASQRTSMSTLVRGKERGARIPPAQPPHDAWQPINPEFMTDGREKINPRLVFRPSILRPLSMITLLVLCTLMIAALIFSAVYSSQQTGLWDYTGSIYSGQYFMFRVVPAILGAIILIYAQCIVTTMIRMRPFARLAAEKKTDRLDAIFDELYPKSFLRPHLVGPWHVWVPNLITWIMNMTLPLQSCLFTVIYVDGIWRWATVQGVAWTLVALYLLLAAAIIIELSFWLKDKTGVMWDPRSIADVIALISNSNTLAEYRGTEGLRSKNDLRKVLRNRRVDRLAYWRWADHDKHEDLWYGLGYEDEWGAPGYQTEVHDDKDQFHAHLKTTLAERKEKERNLLWDDVEITPAYHKHVRYRYLPRALSNLTLICSIAIGFCLLLALFIVSFLPVTRVTNGFLPLLRAGPIEGAFSAADFLFSFIPALLGLILFMAFQDFDLQLRILQPWAELHEPPSGGALPEASILADYAACYPLQSTWHALKNRHWHVAFISLLSAVFVFIPILAGGTFIALTPPDNTVRVFPEVPLFAVTLALVVLYWLALVSLYPGRTAFRLPHAVTCPAEIISFVSNDDLMNDDAFQGMIRNKTSLIGKMGVDRRDEDKPRWALFTGGAGARDERFGVRRVGKLTGRGYGENAKLMRQVSRATAAPSLGTNTLKEGRREAGQSERETRISPQYTFAPTGGRTEEV</sequence>
<keyword evidence="2" id="KW-1133">Transmembrane helix</keyword>
<feature type="region of interest" description="Disordered" evidence="1">
    <location>
        <begin position="785"/>
        <end position="829"/>
    </location>
</feature>
<dbReference type="AlphaFoldDB" id="A0A423XCH3"/>
<accession>A0A423XCH3</accession>
<reference evidence="3 4" key="1">
    <citation type="submission" date="2015-09" db="EMBL/GenBank/DDBJ databases">
        <title>Host preference determinants of Valsa canker pathogens revealed by comparative genomics.</title>
        <authorList>
            <person name="Yin Z."/>
            <person name="Huang L."/>
        </authorList>
    </citation>
    <scope>NUCLEOTIDE SEQUENCE [LARGE SCALE GENOMIC DNA]</scope>
    <source>
        <strain evidence="3 4">SXYLt</strain>
    </source>
</reference>
<feature type="transmembrane region" description="Helical" evidence="2">
    <location>
        <begin position="245"/>
        <end position="270"/>
    </location>
</feature>
<feature type="transmembrane region" description="Helical" evidence="2">
    <location>
        <begin position="505"/>
        <end position="531"/>
    </location>
</feature>
<feature type="transmembrane region" description="Helical" evidence="2">
    <location>
        <begin position="629"/>
        <end position="654"/>
    </location>
</feature>
<evidence type="ECO:0000313" key="3">
    <source>
        <dbReference type="EMBL" id="ROW13680.1"/>
    </source>
</evidence>
<feature type="transmembrane region" description="Helical" evidence="2">
    <location>
        <begin position="551"/>
        <end position="575"/>
    </location>
</feature>
<evidence type="ECO:0008006" key="5">
    <source>
        <dbReference type="Google" id="ProtNLM"/>
    </source>
</evidence>
<feature type="compositionally biased region" description="Basic and acidic residues" evidence="1">
    <location>
        <begin position="120"/>
        <end position="132"/>
    </location>
</feature>
<feature type="compositionally biased region" description="Basic and acidic residues" evidence="1">
    <location>
        <begin position="798"/>
        <end position="812"/>
    </location>
</feature>